<name>A0A841E3Q7_9ACTN</name>
<accession>A0A841E3Q7</accession>
<dbReference type="Proteomes" id="UP000578077">
    <property type="component" value="Unassembled WGS sequence"/>
</dbReference>
<organism evidence="4 5">
    <name type="scientific">Streptomonospora salina</name>
    <dbReference type="NCBI Taxonomy" id="104205"/>
    <lineage>
        <taxon>Bacteria</taxon>
        <taxon>Bacillati</taxon>
        <taxon>Actinomycetota</taxon>
        <taxon>Actinomycetes</taxon>
        <taxon>Streptosporangiales</taxon>
        <taxon>Nocardiopsidaceae</taxon>
        <taxon>Streptomonospora</taxon>
    </lineage>
</organism>
<gene>
    <name evidence="4" type="ORF">HNR25_001093</name>
</gene>
<evidence type="ECO:0000313" key="5">
    <source>
        <dbReference type="Proteomes" id="UP000578077"/>
    </source>
</evidence>
<evidence type="ECO:0000259" key="3">
    <source>
        <dbReference type="Pfam" id="PF13354"/>
    </source>
</evidence>
<dbReference type="RefSeq" id="WP_184633629.1">
    <property type="nucleotide sequence ID" value="NZ_BAABKT010000004.1"/>
</dbReference>
<protein>
    <submittedName>
        <fullName evidence="4">Beta-lactamase class A</fullName>
    </submittedName>
</protein>
<evidence type="ECO:0000256" key="2">
    <source>
        <dbReference type="SAM" id="Phobius"/>
    </source>
</evidence>
<dbReference type="InterPro" id="IPR045155">
    <property type="entry name" value="Beta-lactam_cat"/>
</dbReference>
<reference evidence="4 5" key="1">
    <citation type="submission" date="2020-08" db="EMBL/GenBank/DDBJ databases">
        <title>Sequencing the genomes of 1000 actinobacteria strains.</title>
        <authorList>
            <person name="Klenk H.-P."/>
        </authorList>
    </citation>
    <scope>NUCLEOTIDE SEQUENCE [LARGE SCALE GENOMIC DNA]</scope>
    <source>
        <strain evidence="4 5">DSM 44593</strain>
    </source>
</reference>
<dbReference type="GO" id="GO:0030655">
    <property type="term" value="P:beta-lactam antibiotic catabolic process"/>
    <property type="evidence" value="ECO:0007669"/>
    <property type="project" value="InterPro"/>
</dbReference>
<dbReference type="InterPro" id="IPR012338">
    <property type="entry name" value="Beta-lactam/transpept-like"/>
</dbReference>
<dbReference type="Pfam" id="PF13354">
    <property type="entry name" value="Beta-lactamase2"/>
    <property type="match status" value="1"/>
</dbReference>
<dbReference type="SUPFAM" id="SSF56601">
    <property type="entry name" value="beta-lactamase/transpeptidase-like"/>
    <property type="match status" value="1"/>
</dbReference>
<keyword evidence="2" id="KW-0472">Membrane</keyword>
<dbReference type="EMBL" id="JACHLY010000001">
    <property type="protein sequence ID" value="MBB5997342.1"/>
    <property type="molecule type" value="Genomic_DNA"/>
</dbReference>
<proteinExistence type="predicted"/>
<dbReference type="GO" id="GO:0008800">
    <property type="term" value="F:beta-lactamase activity"/>
    <property type="evidence" value="ECO:0007669"/>
    <property type="project" value="InterPro"/>
</dbReference>
<feature type="compositionally biased region" description="Basic residues" evidence="1">
    <location>
        <begin position="30"/>
        <end position="43"/>
    </location>
</feature>
<feature type="transmembrane region" description="Helical" evidence="2">
    <location>
        <begin position="65"/>
        <end position="86"/>
    </location>
</feature>
<keyword evidence="2" id="KW-1133">Transmembrane helix</keyword>
<dbReference type="GO" id="GO:0046677">
    <property type="term" value="P:response to antibiotic"/>
    <property type="evidence" value="ECO:0007669"/>
    <property type="project" value="InterPro"/>
</dbReference>
<dbReference type="PANTHER" id="PTHR35333:SF3">
    <property type="entry name" value="BETA-LACTAMASE-TYPE TRANSPEPTIDASE FOLD CONTAINING PROTEIN"/>
    <property type="match status" value="1"/>
</dbReference>
<feature type="compositionally biased region" description="Low complexity" evidence="1">
    <location>
        <begin position="7"/>
        <end position="17"/>
    </location>
</feature>
<dbReference type="InterPro" id="IPR000871">
    <property type="entry name" value="Beta-lactam_class-A"/>
</dbReference>
<evidence type="ECO:0000256" key="1">
    <source>
        <dbReference type="SAM" id="MobiDB-lite"/>
    </source>
</evidence>
<evidence type="ECO:0000313" key="4">
    <source>
        <dbReference type="EMBL" id="MBB5997342.1"/>
    </source>
</evidence>
<keyword evidence="2" id="KW-0812">Transmembrane</keyword>
<feature type="domain" description="Beta-lactamase class A catalytic" evidence="3">
    <location>
        <begin position="191"/>
        <end position="330"/>
    </location>
</feature>
<dbReference type="AlphaFoldDB" id="A0A841E3Q7"/>
<feature type="region of interest" description="Disordered" evidence="1">
    <location>
        <begin position="88"/>
        <end position="108"/>
    </location>
</feature>
<feature type="region of interest" description="Disordered" evidence="1">
    <location>
        <begin position="1"/>
        <end position="50"/>
    </location>
</feature>
<keyword evidence="5" id="KW-1185">Reference proteome</keyword>
<sequence length="362" mass="37812">MRRRPTGPRTTAPPRHGAAGDGRPRPGRGGLRRTQRARTRPAARHGPPVRALTSRALSALPARRAALLGAAVVAALVLLGTVPAAVAPDHPRAAGTAVPPAPDEDAVPPIETAAALGPRERARISALLDDRFSGGPGRVAVSVQDLRTGAAFGYAADAEFRVASVVKLDMVVHMLLDAQREDRFLTDREQALAERMLCHSDNDAADTAFRRNGFTSGFADATARLGLADTSPHENGAWGMSSTTAADRLRLLRAVFTDASPLDERSRAYLRSLMGAVAPEQAWGISAAAGPGTAELKNGWAPAPGGGPWNVHSTGSVERDGRRYLAAVLTDGAPDYGTGVATVEDAAGLVIEELGTALDRHP</sequence>
<dbReference type="Gene3D" id="3.40.710.10">
    <property type="entry name" value="DD-peptidase/beta-lactamase superfamily"/>
    <property type="match status" value="1"/>
</dbReference>
<comment type="caution">
    <text evidence="4">The sequence shown here is derived from an EMBL/GenBank/DDBJ whole genome shotgun (WGS) entry which is preliminary data.</text>
</comment>
<dbReference type="PANTHER" id="PTHR35333">
    <property type="entry name" value="BETA-LACTAMASE"/>
    <property type="match status" value="1"/>
</dbReference>